<evidence type="ECO:0000313" key="1">
    <source>
        <dbReference type="EMBL" id="PHT46548.1"/>
    </source>
</evidence>
<keyword evidence="2" id="KW-1185">Reference proteome</keyword>
<dbReference type="EMBL" id="MLFT02000006">
    <property type="protein sequence ID" value="PHT46548.1"/>
    <property type="molecule type" value="Genomic_DNA"/>
</dbReference>
<dbReference type="Gene3D" id="3.20.170.20">
    <property type="entry name" value="Protein of unknown function DUF952"/>
    <property type="match status" value="1"/>
</dbReference>
<evidence type="ECO:0000313" key="2">
    <source>
        <dbReference type="Proteomes" id="UP000224567"/>
    </source>
</evidence>
<evidence type="ECO:0008006" key="3">
    <source>
        <dbReference type="Google" id="ProtNLM"/>
    </source>
</evidence>
<reference evidence="1 2" key="1">
    <citation type="journal article" date="2017" name="Genome Biol.">
        <title>New reference genome sequences of hot pepper reveal the massive evolution of plant disease-resistance genes by retroduplication.</title>
        <authorList>
            <person name="Kim S."/>
            <person name="Park J."/>
            <person name="Yeom S.I."/>
            <person name="Kim Y.M."/>
            <person name="Seo E."/>
            <person name="Kim K.T."/>
            <person name="Kim M.S."/>
            <person name="Lee J.M."/>
            <person name="Cheong K."/>
            <person name="Shin H.S."/>
            <person name="Kim S.B."/>
            <person name="Han K."/>
            <person name="Lee J."/>
            <person name="Park M."/>
            <person name="Lee H.A."/>
            <person name="Lee H.Y."/>
            <person name="Lee Y."/>
            <person name="Oh S."/>
            <person name="Lee J.H."/>
            <person name="Choi E."/>
            <person name="Choi E."/>
            <person name="Lee S.E."/>
            <person name="Jeon J."/>
            <person name="Kim H."/>
            <person name="Choi G."/>
            <person name="Song H."/>
            <person name="Lee J."/>
            <person name="Lee S.C."/>
            <person name="Kwon J.K."/>
            <person name="Lee H.Y."/>
            <person name="Koo N."/>
            <person name="Hong Y."/>
            <person name="Kim R.W."/>
            <person name="Kang W.H."/>
            <person name="Huh J.H."/>
            <person name="Kang B.C."/>
            <person name="Yang T.J."/>
            <person name="Lee Y.H."/>
            <person name="Bennetzen J.L."/>
            <person name="Choi D."/>
        </authorList>
    </citation>
    <scope>NUCLEOTIDE SEQUENCE [LARGE SCALE GENOMIC DNA]</scope>
    <source>
        <strain evidence="2">cv. PBC81</strain>
    </source>
</reference>
<comment type="caution">
    <text evidence="1">The sequence shown here is derived from an EMBL/GenBank/DDBJ whole genome shotgun (WGS) entry which is preliminary data.</text>
</comment>
<dbReference type="Proteomes" id="UP000224567">
    <property type="component" value="Unassembled WGS sequence"/>
</dbReference>
<gene>
    <name evidence="1" type="ORF">CQW23_15706</name>
</gene>
<dbReference type="OrthoDB" id="3335358at2759"/>
<dbReference type="PANTHER" id="PTHR34129:SF1">
    <property type="entry name" value="DUF952 DOMAIN-CONTAINING PROTEIN"/>
    <property type="match status" value="1"/>
</dbReference>
<sequence>MSGSEEFVYRISTMEEWELLQKTGSTFGGELDRTTGFIHLSKLDQVQSTLLNFFLNVKDDLYLLQIDAKKARHEINFPVMMRFILLQLGNGLVYEAVDDSKVFPHFYGPSRSFSPLPLDAVIKGEKLVVADGKFVCSMLS</sequence>
<dbReference type="AlphaFoldDB" id="A0A2G2WMT8"/>
<dbReference type="InterPro" id="IPR009297">
    <property type="entry name" value="DUF952"/>
</dbReference>
<proteinExistence type="predicted"/>
<accession>A0A2G2WMT8</accession>
<name>A0A2G2WMT8_CAPBA</name>
<dbReference type="Pfam" id="PF06108">
    <property type="entry name" value="DUF952"/>
    <property type="match status" value="1"/>
</dbReference>
<dbReference type="SUPFAM" id="SSF56399">
    <property type="entry name" value="ADP-ribosylation"/>
    <property type="match status" value="1"/>
</dbReference>
<dbReference type="PANTHER" id="PTHR34129">
    <property type="entry name" value="BLR1139 PROTEIN"/>
    <property type="match status" value="1"/>
</dbReference>
<organism evidence="1 2">
    <name type="scientific">Capsicum baccatum</name>
    <name type="common">Peruvian pepper</name>
    <dbReference type="NCBI Taxonomy" id="33114"/>
    <lineage>
        <taxon>Eukaryota</taxon>
        <taxon>Viridiplantae</taxon>
        <taxon>Streptophyta</taxon>
        <taxon>Embryophyta</taxon>
        <taxon>Tracheophyta</taxon>
        <taxon>Spermatophyta</taxon>
        <taxon>Magnoliopsida</taxon>
        <taxon>eudicotyledons</taxon>
        <taxon>Gunneridae</taxon>
        <taxon>Pentapetalae</taxon>
        <taxon>asterids</taxon>
        <taxon>lamiids</taxon>
        <taxon>Solanales</taxon>
        <taxon>Solanaceae</taxon>
        <taxon>Solanoideae</taxon>
        <taxon>Capsiceae</taxon>
        <taxon>Capsicum</taxon>
    </lineage>
</organism>
<protein>
    <recommendedName>
        <fullName evidence="3">DUF952 domain-containing protein</fullName>
    </recommendedName>
</protein>
<reference evidence="2" key="2">
    <citation type="journal article" date="2017" name="J. Anim. Genet.">
        <title>Multiple reference genome sequences of hot pepper reveal the massive evolution of plant disease resistance genes by retroduplication.</title>
        <authorList>
            <person name="Kim S."/>
            <person name="Park J."/>
            <person name="Yeom S.-I."/>
            <person name="Kim Y.-M."/>
            <person name="Seo E."/>
            <person name="Kim K.-T."/>
            <person name="Kim M.-S."/>
            <person name="Lee J.M."/>
            <person name="Cheong K."/>
            <person name="Shin H.-S."/>
            <person name="Kim S.-B."/>
            <person name="Han K."/>
            <person name="Lee J."/>
            <person name="Park M."/>
            <person name="Lee H.-A."/>
            <person name="Lee H.-Y."/>
            <person name="Lee Y."/>
            <person name="Oh S."/>
            <person name="Lee J.H."/>
            <person name="Choi E."/>
            <person name="Choi E."/>
            <person name="Lee S.E."/>
            <person name="Jeon J."/>
            <person name="Kim H."/>
            <person name="Choi G."/>
            <person name="Song H."/>
            <person name="Lee J."/>
            <person name="Lee S.-C."/>
            <person name="Kwon J.-K."/>
            <person name="Lee H.-Y."/>
            <person name="Koo N."/>
            <person name="Hong Y."/>
            <person name="Kim R.W."/>
            <person name="Kang W.-H."/>
            <person name="Huh J.H."/>
            <person name="Kang B.-C."/>
            <person name="Yang T.-J."/>
            <person name="Lee Y.-H."/>
            <person name="Bennetzen J.L."/>
            <person name="Choi D."/>
        </authorList>
    </citation>
    <scope>NUCLEOTIDE SEQUENCE [LARGE SCALE GENOMIC DNA]</scope>
    <source>
        <strain evidence="2">cv. PBC81</strain>
    </source>
</reference>